<dbReference type="PANTHER" id="PTHR30121:SF12">
    <property type="entry name" value="TYPE IV SECRETION SYSTEM PROTEIN CAGE"/>
    <property type="match status" value="1"/>
</dbReference>
<proteinExistence type="inferred from homology"/>
<reference evidence="4" key="3">
    <citation type="submission" date="2022-06" db="EMBL/GenBank/DDBJ databases">
        <title>Resources to Facilitate Use of the Altered Schaedler Flora (ASF) Mouse Model to Study Microbiome Function.</title>
        <authorList>
            <person name="Proctor A."/>
            <person name="Parvinroo S."/>
            <person name="Richie T."/>
            <person name="Jia X."/>
            <person name="Lee S.T.M."/>
            <person name="Karp P.D."/>
            <person name="Paley S."/>
            <person name="Kostic A.D."/>
            <person name="Pierre J.F."/>
            <person name="Wannemuehler M.J."/>
            <person name="Phillips G.J."/>
        </authorList>
    </citation>
    <scope>NUCLEOTIDE SEQUENCE</scope>
    <source>
        <strain evidence="4">ASF457</strain>
    </source>
</reference>
<evidence type="ECO:0000256" key="1">
    <source>
        <dbReference type="ARBA" id="ARBA00006512"/>
    </source>
</evidence>
<reference evidence="4" key="1">
    <citation type="journal article" date="2014" name="Genome Announc.">
        <title>Draft genome sequences of the altered schaedler flora, a defined bacterial community from gnotobiotic mice.</title>
        <authorList>
            <person name="Wannemuehler M.J."/>
            <person name="Overstreet A.M."/>
            <person name="Ward D.V."/>
            <person name="Phillips G.J."/>
        </authorList>
    </citation>
    <scope>NUCLEOTIDE SEQUENCE</scope>
    <source>
        <strain evidence="4">ASF457</strain>
    </source>
</reference>
<dbReference type="PANTHER" id="PTHR30121">
    <property type="entry name" value="UNCHARACTERIZED PROTEIN YJGR-RELATED"/>
    <property type="match status" value="1"/>
</dbReference>
<dbReference type="Pfam" id="PF19044">
    <property type="entry name" value="P-loop_TraG"/>
    <property type="match status" value="1"/>
</dbReference>
<dbReference type="SMART" id="SM00382">
    <property type="entry name" value="AAA"/>
    <property type="match status" value="1"/>
</dbReference>
<dbReference type="Proteomes" id="UP000017429">
    <property type="component" value="Chromosome"/>
</dbReference>
<dbReference type="AlphaFoldDB" id="V2QFR1"/>
<dbReference type="CDD" id="cd00267">
    <property type="entry name" value="ABC_ATPase"/>
    <property type="match status" value="1"/>
</dbReference>
<evidence type="ECO:0000313" key="5">
    <source>
        <dbReference type="Proteomes" id="UP000017429"/>
    </source>
</evidence>
<keyword evidence="3" id="KW-0067">ATP-binding</keyword>
<dbReference type="InterPro" id="IPR003593">
    <property type="entry name" value="AAA+_ATPase"/>
</dbReference>
<dbReference type="InterPro" id="IPR027417">
    <property type="entry name" value="P-loop_NTPase"/>
</dbReference>
<dbReference type="KEGG" id="msch:N508_001624"/>
<evidence type="ECO:0000256" key="3">
    <source>
        <dbReference type="ARBA" id="ARBA00022840"/>
    </source>
</evidence>
<evidence type="ECO:0000256" key="2">
    <source>
        <dbReference type="ARBA" id="ARBA00022741"/>
    </source>
</evidence>
<accession>V2QFR1</accession>
<evidence type="ECO:0000313" key="4">
    <source>
        <dbReference type="EMBL" id="USF24536.1"/>
    </source>
</evidence>
<dbReference type="InterPro" id="IPR051162">
    <property type="entry name" value="T4SS_component"/>
</dbReference>
<dbReference type="GO" id="GO:0005524">
    <property type="term" value="F:ATP binding"/>
    <property type="evidence" value="ECO:0007669"/>
    <property type="project" value="UniProtKB-KW"/>
</dbReference>
<keyword evidence="5" id="KW-1185">Reference proteome</keyword>
<dbReference type="eggNOG" id="COG3451">
    <property type="taxonomic scope" value="Bacteria"/>
</dbReference>
<protein>
    <submittedName>
        <fullName evidence="4">Uncharacterized protein</fullName>
    </submittedName>
</protein>
<comment type="similarity">
    <text evidence="1">Belongs to the TrbE/VirB4 family.</text>
</comment>
<gene>
    <name evidence="4" type="ORF">N508_001624</name>
</gene>
<dbReference type="InterPro" id="IPR043964">
    <property type="entry name" value="P-loop_TraG"/>
</dbReference>
<name>V2QFR1_9BACT</name>
<dbReference type="InterPro" id="IPR018145">
    <property type="entry name" value="CagE_TrbE_VirB_cntrl_dom"/>
</dbReference>
<dbReference type="EMBL" id="CP097562">
    <property type="protein sequence ID" value="USF24536.1"/>
    <property type="molecule type" value="Genomic_DNA"/>
</dbReference>
<organism evidence="4 5">
    <name type="scientific">Mucispirillum schaedleri ASF457</name>
    <dbReference type="NCBI Taxonomy" id="1379858"/>
    <lineage>
        <taxon>Bacteria</taxon>
        <taxon>Pseudomonadati</taxon>
        <taxon>Deferribacterota</taxon>
        <taxon>Deferribacteres</taxon>
        <taxon>Deferribacterales</taxon>
        <taxon>Mucispirillaceae</taxon>
        <taxon>Mucispirillum</taxon>
    </lineage>
</organism>
<sequence>MLLLGTSIFFTVMSGIVLLLIFLRLIDINSFFKTNTFKRREEGFSDLLQYDTVIEDGIILLKNGSLLSGFYYKGLDMSELAREDHDIMTARISKAIFELGSGWAVNFDAIRLESRNYPDRAFSSYNKEISFAIDEERRELFSTRGTMFRTENFLTVTYTPPTLVTNKIVDMMYTQDENGEPLSYYDKNLIHFKNKLNAFFAILSTIFKIEKLGNTTYISEDGSKHKRDVFLEYLHYCATGKVQTINTPNNINISLDSIICGEDFITGIYPKIGKYYIAAVAIDGFPAESYPTILNRLSDIPVTTRFSTRFICIDKLEAEKKLDTIKKRWQQKQRGMMQVILNQQQTDTNTNWDAVEMTQDAIEGITLQNSERAIFGYYTANIILMEENQEVLEKWSLEIKKIISSLGFNARVETVNTVEAFLGSLPGHNIENVRRFFIHSLNLGDLIPKHSVWTGYENTPCDKFPKEAPCLMECITTGNTPYHLNLHVKDVGHTLIVGPTGAGKSTLLCMIAAQAFRYKDATVFSFDKGMSMFALNQALGGVHFEIGSDDSTVSFAPFNYIDTQEERSWLVSFVENILQLNKLVITPNITASIHEAINRLYEVKQANIVNGEEFYISITDFIAQLHNQTVNLQEILNQYDITGAYGGYFSSTKDNLNFSSFSVFELEKLMNLDDKIMLPVLDYLFRKIDLRLKGQPAFLLIDEAWIAFKNPVFSKRIIEWLKVFRKRNCSVVLATQNLADTSTSEAETLLSELIISTASKIFLPNAAAIKDEFKIIYHKFGLNEQQIKIIANAIPKRQYFHYTEEGSRLFELAIGELALKFVAISTMPEINMIRNYINNYADKWVYHYLSDNGIDLNRYLTYFSSGAADGNI</sequence>
<keyword evidence="2" id="KW-0547">Nucleotide-binding</keyword>
<reference evidence="4" key="2">
    <citation type="submission" date="2022-05" db="EMBL/GenBank/DDBJ databases">
        <authorList>
            <person name="Proctor A.L."/>
            <person name="Phillips G.J."/>
            <person name="Wannemuehler M.J."/>
        </authorList>
    </citation>
    <scope>NUCLEOTIDE SEQUENCE</scope>
    <source>
        <strain evidence="4">ASF457</strain>
    </source>
</reference>
<dbReference type="Pfam" id="PF03135">
    <property type="entry name" value="CagE_TrbE_VirB"/>
    <property type="match status" value="1"/>
</dbReference>
<dbReference type="Gene3D" id="3.40.50.300">
    <property type="entry name" value="P-loop containing nucleotide triphosphate hydrolases"/>
    <property type="match status" value="2"/>
</dbReference>
<dbReference type="SUPFAM" id="SSF52540">
    <property type="entry name" value="P-loop containing nucleoside triphosphate hydrolases"/>
    <property type="match status" value="1"/>
</dbReference>